<dbReference type="RefSeq" id="WP_345935923.1">
    <property type="nucleotide sequence ID" value="NZ_JBBKTV010000017.1"/>
</dbReference>
<evidence type="ECO:0000256" key="2">
    <source>
        <dbReference type="ARBA" id="ARBA00007362"/>
    </source>
</evidence>
<dbReference type="Pfam" id="PF00892">
    <property type="entry name" value="EamA"/>
    <property type="match status" value="2"/>
</dbReference>
<dbReference type="Proteomes" id="UP001413721">
    <property type="component" value="Unassembled WGS sequence"/>
</dbReference>
<dbReference type="PANTHER" id="PTHR32322">
    <property type="entry name" value="INNER MEMBRANE TRANSPORTER"/>
    <property type="match status" value="1"/>
</dbReference>
<evidence type="ECO:0000256" key="3">
    <source>
        <dbReference type="ARBA" id="ARBA00022692"/>
    </source>
</evidence>
<feature type="transmembrane region" description="Helical" evidence="7">
    <location>
        <begin position="286"/>
        <end position="305"/>
    </location>
</feature>
<feature type="transmembrane region" description="Helical" evidence="7">
    <location>
        <begin position="227"/>
        <end position="249"/>
    </location>
</feature>
<protein>
    <submittedName>
        <fullName evidence="9">DMT family transporter</fullName>
    </submittedName>
</protein>
<reference evidence="9 10" key="1">
    <citation type="submission" date="2024-03" db="EMBL/GenBank/DDBJ databases">
        <title>High-quality draft genome sequencing of Tistrella sp. BH-R2-4.</title>
        <authorList>
            <person name="Dong C."/>
        </authorList>
    </citation>
    <scope>NUCLEOTIDE SEQUENCE [LARGE SCALE GENOMIC DNA]</scope>
    <source>
        <strain evidence="9 10">BH-R2-4</strain>
    </source>
</reference>
<feature type="domain" description="EamA" evidence="8">
    <location>
        <begin position="20"/>
        <end position="152"/>
    </location>
</feature>
<keyword evidence="4 7" id="KW-1133">Transmembrane helix</keyword>
<evidence type="ECO:0000259" key="8">
    <source>
        <dbReference type="Pfam" id="PF00892"/>
    </source>
</evidence>
<evidence type="ECO:0000256" key="5">
    <source>
        <dbReference type="ARBA" id="ARBA00023136"/>
    </source>
</evidence>
<proteinExistence type="inferred from homology"/>
<comment type="similarity">
    <text evidence="2">Belongs to the EamA transporter family.</text>
</comment>
<organism evidence="9 10">
    <name type="scientific">Tistrella arctica</name>
    <dbReference type="NCBI Taxonomy" id="3133430"/>
    <lineage>
        <taxon>Bacteria</taxon>
        <taxon>Pseudomonadati</taxon>
        <taxon>Pseudomonadota</taxon>
        <taxon>Alphaproteobacteria</taxon>
        <taxon>Geminicoccales</taxon>
        <taxon>Geminicoccaceae</taxon>
        <taxon>Tistrella</taxon>
    </lineage>
</organism>
<feature type="transmembrane region" description="Helical" evidence="7">
    <location>
        <begin position="261"/>
        <end position="280"/>
    </location>
</feature>
<feature type="transmembrane region" description="Helical" evidence="7">
    <location>
        <begin position="136"/>
        <end position="153"/>
    </location>
</feature>
<evidence type="ECO:0000256" key="4">
    <source>
        <dbReference type="ARBA" id="ARBA00022989"/>
    </source>
</evidence>
<dbReference type="SUPFAM" id="SSF103481">
    <property type="entry name" value="Multidrug resistance efflux transporter EmrE"/>
    <property type="match status" value="2"/>
</dbReference>
<evidence type="ECO:0000313" key="9">
    <source>
        <dbReference type="EMBL" id="MEN2990135.1"/>
    </source>
</evidence>
<dbReference type="InterPro" id="IPR050638">
    <property type="entry name" value="AA-Vitamin_Transporters"/>
</dbReference>
<keyword evidence="10" id="KW-1185">Reference proteome</keyword>
<feature type="region of interest" description="Disordered" evidence="6">
    <location>
        <begin position="305"/>
        <end position="324"/>
    </location>
</feature>
<evidence type="ECO:0000256" key="1">
    <source>
        <dbReference type="ARBA" id="ARBA00004141"/>
    </source>
</evidence>
<keyword evidence="5 7" id="KW-0472">Membrane</keyword>
<evidence type="ECO:0000256" key="7">
    <source>
        <dbReference type="SAM" id="Phobius"/>
    </source>
</evidence>
<evidence type="ECO:0000256" key="6">
    <source>
        <dbReference type="SAM" id="MobiDB-lite"/>
    </source>
</evidence>
<feature type="compositionally biased region" description="Basic and acidic residues" evidence="6">
    <location>
        <begin position="314"/>
        <end position="324"/>
    </location>
</feature>
<accession>A0ABU9YMU5</accession>
<gene>
    <name evidence="9" type="ORF">WG926_17585</name>
</gene>
<dbReference type="InterPro" id="IPR000620">
    <property type="entry name" value="EamA_dom"/>
</dbReference>
<sequence length="324" mass="34606">MSAHPSPATTADATTRRRAMAALALTVTFWSFNFVVGRAVAGDIPPLTLSFLRWLGALLIFLPFAWRHLRRDWPSLLRAWPKLLLMGLTSVAGYNTFVYLALERTTAINAVLLNATMPIVIAIMAAVAGVERMSRFQALGVAVSFGGVAYIVAGGNPAHLLSLQIGAGDLWILGATVCWGIYSVALRFKPAHVHPFALLAANMLVGMLALAPLAASEAIAGHLPVVTPATIAAVAYVAIFPSIIAYILWNWSVAAIGPNRAGLFMHLMPILTPLWSMLFLGERLGVHHLVGGIAILAGLVLTSRAPSARPAPPARHDDAPRRDR</sequence>
<feature type="transmembrane region" description="Helical" evidence="7">
    <location>
        <begin position="81"/>
        <end position="102"/>
    </location>
</feature>
<feature type="transmembrane region" description="Helical" evidence="7">
    <location>
        <begin position="108"/>
        <end position="129"/>
    </location>
</feature>
<keyword evidence="3 7" id="KW-0812">Transmembrane</keyword>
<feature type="transmembrane region" description="Helical" evidence="7">
    <location>
        <begin position="165"/>
        <end position="184"/>
    </location>
</feature>
<dbReference type="EMBL" id="JBBKTW010000006">
    <property type="protein sequence ID" value="MEN2990135.1"/>
    <property type="molecule type" value="Genomic_DNA"/>
</dbReference>
<feature type="transmembrane region" description="Helical" evidence="7">
    <location>
        <begin position="51"/>
        <end position="69"/>
    </location>
</feature>
<dbReference type="InterPro" id="IPR037185">
    <property type="entry name" value="EmrE-like"/>
</dbReference>
<comment type="caution">
    <text evidence="9">The sequence shown here is derived from an EMBL/GenBank/DDBJ whole genome shotgun (WGS) entry which is preliminary data.</text>
</comment>
<name>A0ABU9YMU5_9PROT</name>
<feature type="transmembrane region" description="Helical" evidence="7">
    <location>
        <begin position="196"/>
        <end position="215"/>
    </location>
</feature>
<feature type="domain" description="EamA" evidence="8">
    <location>
        <begin position="167"/>
        <end position="303"/>
    </location>
</feature>
<dbReference type="PANTHER" id="PTHR32322:SF2">
    <property type="entry name" value="EAMA DOMAIN-CONTAINING PROTEIN"/>
    <property type="match status" value="1"/>
</dbReference>
<comment type="subcellular location">
    <subcellularLocation>
        <location evidence="1">Membrane</location>
        <topology evidence="1">Multi-pass membrane protein</topology>
    </subcellularLocation>
</comment>
<evidence type="ECO:0000313" key="10">
    <source>
        <dbReference type="Proteomes" id="UP001413721"/>
    </source>
</evidence>